<dbReference type="Proteomes" id="UP000190285">
    <property type="component" value="Unassembled WGS sequence"/>
</dbReference>
<evidence type="ECO:0000313" key="1">
    <source>
        <dbReference type="EMBL" id="SKC68225.1"/>
    </source>
</evidence>
<keyword evidence="4" id="KW-1185">Reference proteome</keyword>
<evidence type="ECO:0000313" key="2">
    <source>
        <dbReference type="EMBL" id="SKC71856.1"/>
    </source>
</evidence>
<dbReference type="RefSeq" id="WP_079491514.1">
    <property type="nucleotide sequence ID" value="NZ_FUZT01000005.1"/>
</dbReference>
<proteinExistence type="predicted"/>
<dbReference type="EMBL" id="FUZT01000006">
    <property type="protein sequence ID" value="SKC71856.1"/>
    <property type="molecule type" value="Genomic_DNA"/>
</dbReference>
<sequence length="253" mass="29776">MLNEEFFYPTVSVKIGSYFFDTGVTFDVFSSKEKHFDWAKVRFTKEFVDKVSFNKMDDVKIYLGYSGNNEAIFDGYVKRTVNTGMTLDNEIVAKDEMIKLEETRITETFLNVSPQEIIQYGLDKAGIKNYKIKSQTFVKKPTLVVARKNIVELMGEVNRIWGINERFFFLDKIFYWGEIPDQDEIYEFIYGENIINMTFKNGFWVFETISAPFVRHSHKINVTHPSISGIFEVYRVHYSVNEKGFPRTEIYFI</sequence>
<protein>
    <submittedName>
        <fullName evidence="2">Uncharacterized protein</fullName>
    </submittedName>
</protein>
<gene>
    <name evidence="1" type="ORF">SAMN02194393_02129</name>
    <name evidence="2" type="ORF">SAMN02194393_02523</name>
    <name evidence="3" type="ORF">SAMN02194393_03440</name>
</gene>
<organism evidence="2 4">
    <name type="scientific">Maledivibacter halophilus</name>
    <dbReference type="NCBI Taxonomy" id="36842"/>
    <lineage>
        <taxon>Bacteria</taxon>
        <taxon>Bacillati</taxon>
        <taxon>Bacillota</taxon>
        <taxon>Clostridia</taxon>
        <taxon>Peptostreptococcales</taxon>
        <taxon>Caminicellaceae</taxon>
        <taxon>Maledivibacter</taxon>
    </lineage>
</organism>
<dbReference type="OrthoDB" id="1855970at2"/>
<dbReference type="STRING" id="36842.SAMN02194393_02129"/>
<evidence type="ECO:0000313" key="4">
    <source>
        <dbReference type="Proteomes" id="UP000190285"/>
    </source>
</evidence>
<reference evidence="2 4" key="1">
    <citation type="submission" date="2017-02" db="EMBL/GenBank/DDBJ databases">
        <authorList>
            <person name="Peterson S.W."/>
        </authorList>
    </citation>
    <scope>NUCLEOTIDE SEQUENCE [LARGE SCALE GENOMIC DNA]</scope>
    <source>
        <strain evidence="2 4">M1</strain>
    </source>
</reference>
<dbReference type="EMBL" id="FUZT01000005">
    <property type="protein sequence ID" value="SKC68225.1"/>
    <property type="molecule type" value="Genomic_DNA"/>
</dbReference>
<name>A0A1T5L715_9FIRM</name>
<accession>A0A1T5L715</accession>
<evidence type="ECO:0000313" key="3">
    <source>
        <dbReference type="EMBL" id="SKC80123.1"/>
    </source>
</evidence>
<dbReference type="AlphaFoldDB" id="A0A1T5L715"/>
<dbReference type="EMBL" id="FUZT01000008">
    <property type="protein sequence ID" value="SKC80123.1"/>
    <property type="molecule type" value="Genomic_DNA"/>
</dbReference>